<keyword evidence="11" id="KW-1185">Reference proteome</keyword>
<dbReference type="OMA" id="MAAGHYV"/>
<dbReference type="PROSITE" id="PS00973">
    <property type="entry name" value="USP_2"/>
    <property type="match status" value="1"/>
</dbReference>
<evidence type="ECO:0000256" key="1">
    <source>
        <dbReference type="ARBA" id="ARBA00009085"/>
    </source>
</evidence>
<dbReference type="EMBL" id="JH431832">
    <property type="status" value="NOT_ANNOTATED_CDS"/>
    <property type="molecule type" value="Genomic_DNA"/>
</dbReference>
<sequence length="891" mass="99913">MGKKKVRKHQKEPNESSHSSEDEDNDIISSGKSCPHIVKSVSLSGVKKVLKHGLTLGQCESCSARPVDGRSSDAEANNENDIVWMCLQCGHQGCGRNSNGQHALHHFKTPRSDAHSVATNTVSWEVCYECDDEINGESNKKLSECINYIRRQGSVSKIGDTGSSTSRSLIEKVNGFPVLNGDRCKAENKDAINKPLQKKLSASSSNTTFRVKGLRNLGNTCFFNAIMQNLTRCHWLSFLLEDFCAKPVPLILPGLDIKTESQDEAGKNNIDLDPLTLILNECGTLTQSLIDFFRDMRSSTQAKGAVVNPGSVLGQICKKAPQFRGARQQDSHELLRHLIDGIRTEEIKRQKAAILKSFNLREKVDPKIVPEDTKQKIRAYGRVANHTVVDWLFSGHLISTVLCKECNAASQISEPFLDLSLPIAEEKPLRPVIHRRCSNENEATDCPISVKSDTSRYKEKKNKRKARKDAKRGRSRLPKSPLKEKQITNNSFENSSEPDETSQLECGDSGHSDGADIEDNTESESLSINDAVLLETNVLSPSNEISNELGSRLNGLDLNAIETNSDDEACEEMCQSQVVSQRNRVRQLWLAKSLTSLSPRYQPASHECSVLSCLNQFTAPELLTGNNKFGCENCTKIRNEKLAAKSEEKERKRAYNASKQLLILSPPAVMTLHLKRFQQVGHALRKVNRHVDFPLVLNLAPFCSSICMVNIFNVPKRNYRANKHFSYVTVHWNFEPKFQCTTKRRPNIALHWKFDTFYFQGLPNMEEAQSCVLYSLFGVVEHMGRLASGHYTAFVKSRNVDHAPDKFLNLKAANQFDLNKLIDEMVSQAEMRLHSESRAEGDGSGTSKNIEELTKSRSGKWYYISDSSVSEVPEATVLRSQAYILFYERIL</sequence>
<dbReference type="Gene3D" id="3.90.70.10">
    <property type="entry name" value="Cysteine proteinases"/>
    <property type="match status" value="1"/>
</dbReference>
<protein>
    <recommendedName>
        <fullName evidence="6">Ubiquitin carboxyl-terminal hydrolase</fullName>
        <ecNumber evidence="6">3.4.19.12</ecNumber>
    </recommendedName>
</protein>
<dbReference type="GO" id="GO:0006508">
    <property type="term" value="P:proteolysis"/>
    <property type="evidence" value="ECO:0007669"/>
    <property type="project" value="UniProtKB-KW"/>
</dbReference>
<dbReference type="InterPro" id="IPR018200">
    <property type="entry name" value="USP_CS"/>
</dbReference>
<dbReference type="GO" id="GO:0005634">
    <property type="term" value="C:nucleus"/>
    <property type="evidence" value="ECO:0007669"/>
    <property type="project" value="TreeGrafter"/>
</dbReference>
<proteinExistence type="inferred from homology"/>
<keyword evidence="4" id="KW-0862">Zinc</keyword>
<dbReference type="PROSITE" id="PS50235">
    <property type="entry name" value="USP_3"/>
    <property type="match status" value="1"/>
</dbReference>
<evidence type="ECO:0000256" key="6">
    <source>
        <dbReference type="RuleBase" id="RU366025"/>
    </source>
</evidence>
<dbReference type="InterPro" id="IPR001394">
    <property type="entry name" value="Peptidase_C19_UCH"/>
</dbReference>
<dbReference type="PANTHER" id="PTHR24006:SF781">
    <property type="entry name" value="LD34905P"/>
    <property type="match status" value="1"/>
</dbReference>
<evidence type="ECO:0000313" key="10">
    <source>
        <dbReference type="EnsemblMetazoa" id="SMAR013473-PA"/>
    </source>
</evidence>
<dbReference type="AlphaFoldDB" id="T1JHZ2"/>
<feature type="domain" description="USP" evidence="8">
    <location>
        <begin position="212"/>
        <end position="890"/>
    </location>
</feature>
<dbReference type="Pfam" id="PF00443">
    <property type="entry name" value="UCH"/>
    <property type="match status" value="1"/>
</dbReference>
<dbReference type="GO" id="GO:0005829">
    <property type="term" value="C:cytosol"/>
    <property type="evidence" value="ECO:0007669"/>
    <property type="project" value="TreeGrafter"/>
</dbReference>
<dbReference type="PANTHER" id="PTHR24006">
    <property type="entry name" value="UBIQUITIN CARBOXYL-TERMINAL HYDROLASE"/>
    <property type="match status" value="1"/>
</dbReference>
<dbReference type="EnsemblMetazoa" id="SMAR013473-RA">
    <property type="protein sequence ID" value="SMAR013473-PA"/>
    <property type="gene ID" value="SMAR013473"/>
</dbReference>
<dbReference type="Proteomes" id="UP000014500">
    <property type="component" value="Unassembled WGS sequence"/>
</dbReference>
<dbReference type="GO" id="GO:0008270">
    <property type="term" value="F:zinc ion binding"/>
    <property type="evidence" value="ECO:0007669"/>
    <property type="project" value="UniProtKB-KW"/>
</dbReference>
<evidence type="ECO:0000313" key="11">
    <source>
        <dbReference type="Proteomes" id="UP000014500"/>
    </source>
</evidence>
<keyword evidence="6" id="KW-0645">Protease</keyword>
<dbReference type="InterPro" id="IPR028889">
    <property type="entry name" value="USP"/>
</dbReference>
<dbReference type="SUPFAM" id="SSF57850">
    <property type="entry name" value="RING/U-box"/>
    <property type="match status" value="1"/>
</dbReference>
<dbReference type="GO" id="GO:0016579">
    <property type="term" value="P:protein deubiquitination"/>
    <property type="evidence" value="ECO:0007669"/>
    <property type="project" value="InterPro"/>
</dbReference>
<dbReference type="CDD" id="cd02667">
    <property type="entry name" value="Peptidase_C19K"/>
    <property type="match status" value="1"/>
</dbReference>
<dbReference type="Pfam" id="PF02148">
    <property type="entry name" value="zf-UBP"/>
    <property type="match status" value="1"/>
</dbReference>
<dbReference type="InterPro" id="IPR001607">
    <property type="entry name" value="Znf_UBP"/>
</dbReference>
<dbReference type="PROSITE" id="PS50271">
    <property type="entry name" value="ZF_UBP"/>
    <property type="match status" value="1"/>
</dbReference>
<feature type="region of interest" description="Disordered" evidence="7">
    <location>
        <begin position="1"/>
        <end position="29"/>
    </location>
</feature>
<evidence type="ECO:0000259" key="8">
    <source>
        <dbReference type="PROSITE" id="PS50235"/>
    </source>
</evidence>
<evidence type="ECO:0000256" key="5">
    <source>
        <dbReference type="PROSITE-ProRule" id="PRU00502"/>
    </source>
</evidence>
<evidence type="ECO:0000259" key="9">
    <source>
        <dbReference type="PROSITE" id="PS50271"/>
    </source>
</evidence>
<keyword evidence="2" id="KW-0479">Metal-binding</keyword>
<dbReference type="InterPro" id="IPR050164">
    <property type="entry name" value="Peptidase_C19"/>
</dbReference>
<keyword evidence="3 5" id="KW-0863">Zinc-finger</keyword>
<dbReference type="HOGENOM" id="CLU_007938_1_0_1"/>
<feature type="region of interest" description="Disordered" evidence="7">
    <location>
        <begin position="444"/>
        <end position="524"/>
    </location>
</feature>
<comment type="catalytic activity">
    <reaction evidence="6">
        <text>Thiol-dependent hydrolysis of ester, thioester, amide, peptide and isopeptide bonds formed by the C-terminal Gly of ubiquitin (a 76-residue protein attached to proteins as an intracellular targeting signal).</text>
        <dbReference type="EC" id="3.4.19.12"/>
    </reaction>
</comment>
<dbReference type="GO" id="GO:0004843">
    <property type="term" value="F:cysteine-type deubiquitinase activity"/>
    <property type="evidence" value="ECO:0007669"/>
    <property type="project" value="UniProtKB-UniRule"/>
</dbReference>
<evidence type="ECO:0000256" key="3">
    <source>
        <dbReference type="ARBA" id="ARBA00022771"/>
    </source>
</evidence>
<feature type="compositionally biased region" description="Basic and acidic residues" evidence="7">
    <location>
        <begin position="11"/>
        <end position="20"/>
    </location>
</feature>
<name>T1JHZ2_STRMM</name>
<reference evidence="11" key="1">
    <citation type="submission" date="2011-05" db="EMBL/GenBank/DDBJ databases">
        <authorList>
            <person name="Richards S.R."/>
            <person name="Qu J."/>
            <person name="Jiang H."/>
            <person name="Jhangiani S.N."/>
            <person name="Agravi P."/>
            <person name="Goodspeed R."/>
            <person name="Gross S."/>
            <person name="Mandapat C."/>
            <person name="Jackson L."/>
            <person name="Mathew T."/>
            <person name="Pu L."/>
            <person name="Thornton R."/>
            <person name="Saada N."/>
            <person name="Wilczek-Boney K.B."/>
            <person name="Lee S."/>
            <person name="Kovar C."/>
            <person name="Wu Y."/>
            <person name="Scherer S.E."/>
            <person name="Worley K.C."/>
            <person name="Muzny D.M."/>
            <person name="Gibbs R."/>
        </authorList>
    </citation>
    <scope>NUCLEOTIDE SEQUENCE</scope>
    <source>
        <strain evidence="11">Brora</strain>
    </source>
</reference>
<dbReference type="eggNOG" id="KOG1873">
    <property type="taxonomic scope" value="Eukaryota"/>
</dbReference>
<organism evidence="10 11">
    <name type="scientific">Strigamia maritima</name>
    <name type="common">European centipede</name>
    <name type="synonym">Geophilus maritimus</name>
    <dbReference type="NCBI Taxonomy" id="126957"/>
    <lineage>
        <taxon>Eukaryota</taxon>
        <taxon>Metazoa</taxon>
        <taxon>Ecdysozoa</taxon>
        <taxon>Arthropoda</taxon>
        <taxon>Myriapoda</taxon>
        <taxon>Chilopoda</taxon>
        <taxon>Pleurostigmophora</taxon>
        <taxon>Geophilomorpha</taxon>
        <taxon>Linotaeniidae</taxon>
        <taxon>Strigamia</taxon>
    </lineage>
</organism>
<keyword evidence="6" id="KW-0788">Thiol protease</keyword>
<evidence type="ECO:0000256" key="2">
    <source>
        <dbReference type="ARBA" id="ARBA00022723"/>
    </source>
</evidence>
<dbReference type="STRING" id="126957.T1JHZ2"/>
<feature type="compositionally biased region" description="Basic residues" evidence="7">
    <location>
        <begin position="458"/>
        <end position="477"/>
    </location>
</feature>
<dbReference type="PhylomeDB" id="T1JHZ2"/>
<evidence type="ECO:0000256" key="7">
    <source>
        <dbReference type="SAM" id="MobiDB-lite"/>
    </source>
</evidence>
<accession>T1JHZ2</accession>
<evidence type="ECO:0000256" key="4">
    <source>
        <dbReference type="ARBA" id="ARBA00022833"/>
    </source>
</evidence>
<feature type="compositionally biased region" description="Basic residues" evidence="7">
    <location>
        <begin position="1"/>
        <end position="10"/>
    </location>
</feature>
<dbReference type="Gene3D" id="3.30.40.10">
    <property type="entry name" value="Zinc/RING finger domain, C3HC4 (zinc finger)"/>
    <property type="match status" value="1"/>
</dbReference>
<reference evidence="10" key="2">
    <citation type="submission" date="2015-02" db="UniProtKB">
        <authorList>
            <consortium name="EnsemblMetazoa"/>
        </authorList>
    </citation>
    <scope>IDENTIFICATION</scope>
</reference>
<feature type="domain" description="UBP-type" evidence="9">
    <location>
        <begin position="32"/>
        <end position="153"/>
    </location>
</feature>
<keyword evidence="6" id="KW-0378">Hydrolase</keyword>
<dbReference type="SMART" id="SM00290">
    <property type="entry name" value="ZnF_UBP"/>
    <property type="match status" value="1"/>
</dbReference>
<dbReference type="InterPro" id="IPR038765">
    <property type="entry name" value="Papain-like_cys_pep_sf"/>
</dbReference>
<comment type="similarity">
    <text evidence="1 6">Belongs to the peptidase C19 family.</text>
</comment>
<dbReference type="SUPFAM" id="SSF54001">
    <property type="entry name" value="Cysteine proteinases"/>
    <property type="match status" value="1"/>
</dbReference>
<dbReference type="InterPro" id="IPR013083">
    <property type="entry name" value="Znf_RING/FYVE/PHD"/>
</dbReference>
<dbReference type="EC" id="3.4.19.12" evidence="6"/>
<keyword evidence="6" id="KW-0833">Ubl conjugation pathway</keyword>
<dbReference type="PROSITE" id="PS00972">
    <property type="entry name" value="USP_1"/>
    <property type="match status" value="1"/>
</dbReference>